<evidence type="ECO:0000256" key="1">
    <source>
        <dbReference type="SAM" id="MobiDB-lite"/>
    </source>
</evidence>
<dbReference type="NCBIfam" id="TIGR01570">
    <property type="entry name" value="A_thal_3588"/>
    <property type="match status" value="1"/>
</dbReference>
<dbReference type="EMBL" id="JAUUTY010000002">
    <property type="protein sequence ID" value="KAK1685757.1"/>
    <property type="molecule type" value="Genomic_DNA"/>
</dbReference>
<feature type="compositionally biased region" description="Basic residues" evidence="1">
    <location>
        <begin position="1"/>
        <end position="10"/>
    </location>
</feature>
<sequence>MVARQWRRTARTTIPNRQPPDPAARTENGAIKDLTKASSNGHREPDVVHTLAAVGERERAAPAAAAPPVALVSLDPKTMADAAAPNRDHSRTRQASSMSSVDCYLQLASPSPSPSSSPSSSPSPTPAAARGHALEEPPKRKRPSRRSKPVRMFQSMCRSLPVVTAPRCGRLLQPQPVAGTPAATASPARLSSSDSFLSHLISPTGGAAGTSSSHRRMTGTLFGYRDGRVALALQENPRCRPALVVELALQTHVLLREIGTTAGARIVLECEKKHVVEEHGSGAGEDGGSAGGHDDERWLLEEPIWTMFCNGKRVGYAVRREPTDADVSVLETLWAVSMGGGVLPGRAGADAPDGEMAYMRGCFEHVIGSGDSESLYMLGPQGGDCPELAVFFVRL</sequence>
<reference evidence="2" key="1">
    <citation type="submission" date="2023-07" db="EMBL/GenBank/DDBJ databases">
        <title>A chromosome-level genome assembly of Lolium multiflorum.</title>
        <authorList>
            <person name="Chen Y."/>
            <person name="Copetti D."/>
            <person name="Kolliker R."/>
            <person name="Studer B."/>
        </authorList>
    </citation>
    <scope>NUCLEOTIDE SEQUENCE</scope>
    <source>
        <strain evidence="2">02402/16</strain>
        <tissue evidence="2">Leaf</tissue>
    </source>
</reference>
<feature type="compositionally biased region" description="Basic residues" evidence="1">
    <location>
        <begin position="139"/>
        <end position="149"/>
    </location>
</feature>
<dbReference type="Pfam" id="PF04759">
    <property type="entry name" value="DUF617"/>
    <property type="match status" value="1"/>
</dbReference>
<organism evidence="2 3">
    <name type="scientific">Lolium multiflorum</name>
    <name type="common">Italian ryegrass</name>
    <name type="synonym">Lolium perenne subsp. multiflorum</name>
    <dbReference type="NCBI Taxonomy" id="4521"/>
    <lineage>
        <taxon>Eukaryota</taxon>
        <taxon>Viridiplantae</taxon>
        <taxon>Streptophyta</taxon>
        <taxon>Embryophyta</taxon>
        <taxon>Tracheophyta</taxon>
        <taxon>Spermatophyta</taxon>
        <taxon>Magnoliopsida</taxon>
        <taxon>Liliopsida</taxon>
        <taxon>Poales</taxon>
        <taxon>Poaceae</taxon>
        <taxon>BOP clade</taxon>
        <taxon>Pooideae</taxon>
        <taxon>Poodae</taxon>
        <taxon>Poeae</taxon>
        <taxon>Poeae Chloroplast Group 2 (Poeae type)</taxon>
        <taxon>Loliodinae</taxon>
        <taxon>Loliinae</taxon>
        <taxon>Lolium</taxon>
    </lineage>
</organism>
<dbReference type="AlphaFoldDB" id="A0AAD8WYI3"/>
<keyword evidence="3" id="KW-1185">Reference proteome</keyword>
<dbReference type="PANTHER" id="PTHR31696">
    <property type="entry name" value="PROTEIN MIZU-KUSSEI 1"/>
    <property type="match status" value="1"/>
</dbReference>
<dbReference type="Proteomes" id="UP001231189">
    <property type="component" value="Unassembled WGS sequence"/>
</dbReference>
<evidence type="ECO:0000313" key="3">
    <source>
        <dbReference type="Proteomes" id="UP001231189"/>
    </source>
</evidence>
<dbReference type="GO" id="GO:0010274">
    <property type="term" value="P:hydrotropism"/>
    <property type="evidence" value="ECO:0007669"/>
    <property type="project" value="InterPro"/>
</dbReference>
<dbReference type="PANTHER" id="PTHR31696:SF59">
    <property type="entry name" value="OS04G0638800 PROTEIN"/>
    <property type="match status" value="1"/>
</dbReference>
<proteinExistence type="predicted"/>
<dbReference type="InterPro" id="IPR006460">
    <property type="entry name" value="MIZ1-like_pln"/>
</dbReference>
<feature type="region of interest" description="Disordered" evidence="1">
    <location>
        <begin position="81"/>
        <end position="152"/>
    </location>
</feature>
<comment type="caution">
    <text evidence="2">The sequence shown here is derived from an EMBL/GenBank/DDBJ whole genome shotgun (WGS) entry which is preliminary data.</text>
</comment>
<protein>
    <submittedName>
        <fullName evidence="2">Uncharacterized protein</fullName>
    </submittedName>
</protein>
<evidence type="ECO:0000313" key="2">
    <source>
        <dbReference type="EMBL" id="KAK1685757.1"/>
    </source>
</evidence>
<feature type="compositionally biased region" description="Pro residues" evidence="1">
    <location>
        <begin position="111"/>
        <end position="125"/>
    </location>
</feature>
<accession>A0AAD8WYI3</accession>
<feature type="region of interest" description="Disordered" evidence="1">
    <location>
        <begin position="1"/>
        <end position="48"/>
    </location>
</feature>
<name>A0AAD8WYI3_LOLMU</name>
<gene>
    <name evidence="2" type="ORF">QYE76_046605</name>
</gene>